<proteinExistence type="predicted"/>
<feature type="coiled-coil region" evidence="1">
    <location>
        <begin position="232"/>
        <end position="259"/>
    </location>
</feature>
<keyword evidence="4" id="KW-1185">Reference proteome</keyword>
<accession>A0A914YZJ7</accession>
<dbReference type="PROSITE" id="PS51194">
    <property type="entry name" value="HELICASE_CTER"/>
    <property type="match status" value="1"/>
</dbReference>
<dbReference type="Gene3D" id="2.170.150.30">
    <property type="entry name" value="RIG-I-like receptor, C-terminal regulatory domain"/>
    <property type="match status" value="1"/>
</dbReference>
<dbReference type="AlphaFoldDB" id="A0A914YZJ7"/>
<dbReference type="Gene3D" id="3.40.50.300">
    <property type="entry name" value="P-loop containing nucleotide triphosphate hydrolases"/>
    <property type="match status" value="1"/>
</dbReference>
<dbReference type="WBParaSite" id="PSU_v2.g5920.t1">
    <property type="protein sequence ID" value="PSU_v2.g5920.t1"/>
    <property type="gene ID" value="PSU_v2.g5920"/>
</dbReference>
<dbReference type="SMART" id="SM00490">
    <property type="entry name" value="HELICc"/>
    <property type="match status" value="1"/>
</dbReference>
<dbReference type="InterPro" id="IPR001650">
    <property type="entry name" value="Helicase_C-like"/>
</dbReference>
<feature type="domain" description="RLR CTR" evidence="3">
    <location>
        <begin position="250"/>
        <end position="387"/>
    </location>
</feature>
<feature type="domain" description="Helicase C-terminal" evidence="2">
    <location>
        <begin position="62"/>
        <end position="243"/>
    </location>
</feature>
<dbReference type="PANTHER" id="PTHR14074:SF16">
    <property type="entry name" value="ANTIVIRAL INNATE IMMUNE RESPONSE RECEPTOR RIG-I"/>
    <property type="match status" value="1"/>
</dbReference>
<name>A0A914YZJ7_9BILA</name>
<dbReference type="SUPFAM" id="SSF52540">
    <property type="entry name" value="P-loop containing nucleoside triphosphate hydrolases"/>
    <property type="match status" value="1"/>
</dbReference>
<dbReference type="InterPro" id="IPR027417">
    <property type="entry name" value="P-loop_NTPase"/>
</dbReference>
<reference evidence="5" key="1">
    <citation type="submission" date="2022-11" db="UniProtKB">
        <authorList>
            <consortium name="WormBaseParasite"/>
        </authorList>
    </citation>
    <scope>IDENTIFICATION</scope>
</reference>
<organism evidence="4 5">
    <name type="scientific">Panagrolaimus superbus</name>
    <dbReference type="NCBI Taxonomy" id="310955"/>
    <lineage>
        <taxon>Eukaryota</taxon>
        <taxon>Metazoa</taxon>
        <taxon>Ecdysozoa</taxon>
        <taxon>Nematoda</taxon>
        <taxon>Chromadorea</taxon>
        <taxon>Rhabditida</taxon>
        <taxon>Tylenchina</taxon>
        <taxon>Panagrolaimomorpha</taxon>
        <taxon>Panagrolaimoidea</taxon>
        <taxon>Panagrolaimidae</taxon>
        <taxon>Panagrolaimus</taxon>
    </lineage>
</organism>
<sequence length="433" mass="49922">MPARLALAYLKERIDEYKVKEMASSDLMAEDEFRALQFILQDIENEYETLENFVPQSNEKPILDKLLDCIVQQYDIDKDSRILIFVESRKGCVKMAEYLKFHKRITSKFGENKVNHLVSVNQASSSFGQTMTAQHSILKLFKSGKINIVVATSVAEEGLDVAECNLIIKYNNAGSEKSYIQRKGRARAKNSRSVLLALSDKVEQQEYRNIMREYLMNECLRSLQSMGETQLKIKVNEKKEKLMKILEEEQRRARELAMAFANTSYKIKCLTCGLDICYSNQVFRTADSQHICCNPNAWESTSVNQRFDKGYRTTVSALCGEWTCKCGKKRGEVIKYGEAFLPTLAADNIRLNKIVNGRETLEDHQGKYTWKIITSKYFATAPIGYEQIRMMINGIYQYPEAFKNAQLNENKGILEAIKNMEKRSKRHRLQDDD</sequence>
<dbReference type="GO" id="GO:0005737">
    <property type="term" value="C:cytoplasm"/>
    <property type="evidence" value="ECO:0007669"/>
    <property type="project" value="TreeGrafter"/>
</dbReference>
<dbReference type="InterPro" id="IPR038557">
    <property type="entry name" value="RLR_C_sf"/>
</dbReference>
<evidence type="ECO:0000259" key="3">
    <source>
        <dbReference type="PROSITE" id="PS51789"/>
    </source>
</evidence>
<dbReference type="Pfam" id="PF11648">
    <property type="entry name" value="RIG-I_C-RD"/>
    <property type="match status" value="1"/>
</dbReference>
<dbReference type="InterPro" id="IPR021673">
    <property type="entry name" value="RLR_CTR"/>
</dbReference>
<evidence type="ECO:0000313" key="4">
    <source>
        <dbReference type="Proteomes" id="UP000887577"/>
    </source>
</evidence>
<dbReference type="InterPro" id="IPR051363">
    <property type="entry name" value="RLR_Helicase"/>
</dbReference>
<evidence type="ECO:0000259" key="2">
    <source>
        <dbReference type="PROSITE" id="PS51194"/>
    </source>
</evidence>
<protein>
    <submittedName>
        <fullName evidence="5">RNA helicase</fullName>
    </submittedName>
</protein>
<dbReference type="Pfam" id="PF00271">
    <property type="entry name" value="Helicase_C"/>
    <property type="match status" value="1"/>
</dbReference>
<dbReference type="Proteomes" id="UP000887577">
    <property type="component" value="Unplaced"/>
</dbReference>
<dbReference type="PANTHER" id="PTHR14074">
    <property type="entry name" value="HELICASE WITH DEATH DOMAIN-RELATED"/>
    <property type="match status" value="1"/>
</dbReference>
<evidence type="ECO:0000313" key="5">
    <source>
        <dbReference type="WBParaSite" id="PSU_v2.g5920.t1"/>
    </source>
</evidence>
<keyword evidence="1" id="KW-0175">Coiled coil</keyword>
<dbReference type="PROSITE" id="PS51789">
    <property type="entry name" value="RLR_CTR"/>
    <property type="match status" value="1"/>
</dbReference>
<evidence type="ECO:0000256" key="1">
    <source>
        <dbReference type="SAM" id="Coils"/>
    </source>
</evidence>